<evidence type="ECO:0000256" key="7">
    <source>
        <dbReference type="PIRSR" id="PIRSR602401-1"/>
    </source>
</evidence>
<keyword evidence="4 8" id="KW-0560">Oxidoreductase</keyword>
<proteinExistence type="inferred from homology"/>
<dbReference type="PROSITE" id="PS00086">
    <property type="entry name" value="CYTOCHROME_P450"/>
    <property type="match status" value="1"/>
</dbReference>
<dbReference type="GO" id="GO:0020037">
    <property type="term" value="F:heme binding"/>
    <property type="evidence" value="ECO:0007669"/>
    <property type="project" value="InterPro"/>
</dbReference>
<feature type="binding site" description="axial binding residue" evidence="7">
    <location>
        <position position="382"/>
    </location>
    <ligand>
        <name>heme</name>
        <dbReference type="ChEBI" id="CHEBI:30413"/>
    </ligand>
    <ligandPart>
        <name>Fe</name>
        <dbReference type="ChEBI" id="CHEBI:18248"/>
    </ligandPart>
</feature>
<dbReference type="InterPro" id="IPR036396">
    <property type="entry name" value="Cyt_P450_sf"/>
</dbReference>
<gene>
    <name evidence="9" type="ORF">FHS27_000644</name>
</gene>
<evidence type="ECO:0000313" key="10">
    <source>
        <dbReference type="Proteomes" id="UP000536179"/>
    </source>
</evidence>
<evidence type="ECO:0000256" key="3">
    <source>
        <dbReference type="ARBA" id="ARBA00022723"/>
    </source>
</evidence>
<dbReference type="GO" id="GO:0005506">
    <property type="term" value="F:iron ion binding"/>
    <property type="evidence" value="ECO:0007669"/>
    <property type="project" value="InterPro"/>
</dbReference>
<dbReference type="CDD" id="cd11053">
    <property type="entry name" value="CYP110-like"/>
    <property type="match status" value="1"/>
</dbReference>
<reference evidence="9 10" key="1">
    <citation type="submission" date="2020-08" db="EMBL/GenBank/DDBJ databases">
        <title>Genomic Encyclopedia of Type Strains, Phase III (KMG-III): the genomes of soil and plant-associated and newly described type strains.</title>
        <authorList>
            <person name="Whitman W."/>
        </authorList>
    </citation>
    <scope>NUCLEOTIDE SEQUENCE [LARGE SCALE GENOMIC DNA]</scope>
    <source>
        <strain evidence="9 10">CECT 8075</strain>
    </source>
</reference>
<dbReference type="PRINTS" id="PR00463">
    <property type="entry name" value="EP450I"/>
</dbReference>
<dbReference type="GO" id="GO:0004497">
    <property type="term" value="F:monooxygenase activity"/>
    <property type="evidence" value="ECO:0007669"/>
    <property type="project" value="UniProtKB-KW"/>
</dbReference>
<dbReference type="PANTHER" id="PTHR24291">
    <property type="entry name" value="CYTOCHROME P450 FAMILY 4"/>
    <property type="match status" value="1"/>
</dbReference>
<sequence length="436" mass="48988">MGSQLPAGPKSILRSTWGVIRNPKGYFEKAVANYGDPFLMTAMNGPVVVTGKPELVELIFRAPPDTLGVFARDSLLPLLGAGSLLLMEGTKHRAERKRIAPPLHGSCMKTYGNTMQETARNAIKQYESRESFTGLQIGTDISLDVILKAILGADTERLLADFRESTRKVLARSWPILFFSPKTQFPFLGLSPIDRLRSAQQHLREQLRTELERRGREINERDDLLSILARSTDESPARDFEELADSVGTLMFAGHETTAVSIAWAFYHLHRHPVWLHRLREELDASDGRAETYATMPLLNAIVQEALRLNPIVPEVLRIVREPFRLGDYDIPVGHGVAAAGCLTHYDSSVYEAPDDFNPERFLDRTYKPSEYYPFGGGTRRCVGAAFAIYELVIALGTILRSHELELLDQKEVVPIRRNITMGPSTGVRLRVLRRR</sequence>
<evidence type="ECO:0000256" key="6">
    <source>
        <dbReference type="ARBA" id="ARBA00023033"/>
    </source>
</evidence>
<evidence type="ECO:0000256" key="8">
    <source>
        <dbReference type="RuleBase" id="RU000461"/>
    </source>
</evidence>
<organism evidence="9 10">
    <name type="scientific">Aporhodopirellula rubra</name>
    <dbReference type="NCBI Taxonomy" id="980271"/>
    <lineage>
        <taxon>Bacteria</taxon>
        <taxon>Pseudomonadati</taxon>
        <taxon>Planctomycetota</taxon>
        <taxon>Planctomycetia</taxon>
        <taxon>Pirellulales</taxon>
        <taxon>Pirellulaceae</taxon>
        <taxon>Aporhodopirellula</taxon>
    </lineage>
</organism>
<keyword evidence="6 8" id="KW-0503">Monooxygenase</keyword>
<dbReference type="EMBL" id="JACHXU010000002">
    <property type="protein sequence ID" value="MBB3204877.1"/>
    <property type="molecule type" value="Genomic_DNA"/>
</dbReference>
<dbReference type="AlphaFoldDB" id="A0A7W5H346"/>
<dbReference type="InterPro" id="IPR050196">
    <property type="entry name" value="Cytochrome_P450_Monoox"/>
</dbReference>
<dbReference type="SUPFAM" id="SSF48264">
    <property type="entry name" value="Cytochrome P450"/>
    <property type="match status" value="1"/>
</dbReference>
<evidence type="ECO:0000256" key="4">
    <source>
        <dbReference type="ARBA" id="ARBA00023002"/>
    </source>
</evidence>
<evidence type="ECO:0000256" key="1">
    <source>
        <dbReference type="ARBA" id="ARBA00010617"/>
    </source>
</evidence>
<comment type="cofactor">
    <cofactor evidence="7">
        <name>heme</name>
        <dbReference type="ChEBI" id="CHEBI:30413"/>
    </cofactor>
</comment>
<evidence type="ECO:0000256" key="5">
    <source>
        <dbReference type="ARBA" id="ARBA00023004"/>
    </source>
</evidence>
<name>A0A7W5H346_9BACT</name>
<dbReference type="Pfam" id="PF00067">
    <property type="entry name" value="p450"/>
    <property type="match status" value="1"/>
</dbReference>
<dbReference type="RefSeq" id="WP_184301595.1">
    <property type="nucleotide sequence ID" value="NZ_JACHXU010000002.1"/>
</dbReference>
<dbReference type="GO" id="GO:0016705">
    <property type="term" value="F:oxidoreductase activity, acting on paired donors, with incorporation or reduction of molecular oxygen"/>
    <property type="evidence" value="ECO:0007669"/>
    <property type="project" value="InterPro"/>
</dbReference>
<dbReference type="InterPro" id="IPR002401">
    <property type="entry name" value="Cyt_P450_E_grp-I"/>
</dbReference>
<dbReference type="InterPro" id="IPR017972">
    <property type="entry name" value="Cyt_P450_CS"/>
</dbReference>
<keyword evidence="2 7" id="KW-0349">Heme</keyword>
<evidence type="ECO:0000313" key="9">
    <source>
        <dbReference type="EMBL" id="MBB3204877.1"/>
    </source>
</evidence>
<comment type="caution">
    <text evidence="9">The sequence shown here is derived from an EMBL/GenBank/DDBJ whole genome shotgun (WGS) entry which is preliminary data.</text>
</comment>
<dbReference type="Gene3D" id="1.10.630.10">
    <property type="entry name" value="Cytochrome P450"/>
    <property type="match status" value="1"/>
</dbReference>
<comment type="similarity">
    <text evidence="1 8">Belongs to the cytochrome P450 family.</text>
</comment>
<dbReference type="PANTHER" id="PTHR24291:SF50">
    <property type="entry name" value="BIFUNCTIONAL ALBAFLAVENONE MONOOXYGENASE_TERPENE SYNTHASE"/>
    <property type="match status" value="1"/>
</dbReference>
<evidence type="ECO:0000256" key="2">
    <source>
        <dbReference type="ARBA" id="ARBA00022617"/>
    </source>
</evidence>
<dbReference type="PRINTS" id="PR00385">
    <property type="entry name" value="P450"/>
</dbReference>
<dbReference type="InterPro" id="IPR001128">
    <property type="entry name" value="Cyt_P450"/>
</dbReference>
<dbReference type="Proteomes" id="UP000536179">
    <property type="component" value="Unassembled WGS sequence"/>
</dbReference>
<accession>A0A7W5H346</accession>
<protein>
    <submittedName>
        <fullName evidence="9">Cytochrome P450</fullName>
    </submittedName>
</protein>
<keyword evidence="5 7" id="KW-0408">Iron</keyword>
<keyword evidence="3 7" id="KW-0479">Metal-binding</keyword>
<keyword evidence="10" id="KW-1185">Reference proteome</keyword>